<dbReference type="SMART" id="SM00448">
    <property type="entry name" value="REC"/>
    <property type="match status" value="1"/>
</dbReference>
<dbReference type="Proteomes" id="UP000198744">
    <property type="component" value="Unassembled WGS sequence"/>
</dbReference>
<organism evidence="3 4">
    <name type="scientific">Syntrophus gentianae</name>
    <dbReference type="NCBI Taxonomy" id="43775"/>
    <lineage>
        <taxon>Bacteria</taxon>
        <taxon>Pseudomonadati</taxon>
        <taxon>Thermodesulfobacteriota</taxon>
        <taxon>Syntrophia</taxon>
        <taxon>Syntrophales</taxon>
        <taxon>Syntrophaceae</taxon>
        <taxon>Syntrophus</taxon>
    </lineage>
</organism>
<accession>A0A1H7WZ32</accession>
<evidence type="ECO:0000259" key="2">
    <source>
        <dbReference type="PROSITE" id="PS50110"/>
    </source>
</evidence>
<dbReference type="PROSITE" id="PS50110">
    <property type="entry name" value="RESPONSE_REGULATORY"/>
    <property type="match status" value="1"/>
</dbReference>
<dbReference type="Gene3D" id="3.40.50.2300">
    <property type="match status" value="1"/>
</dbReference>
<dbReference type="RefSeq" id="WP_093883101.1">
    <property type="nucleotide sequence ID" value="NZ_FOBS01000008.1"/>
</dbReference>
<dbReference type="EMBL" id="FOBS01000008">
    <property type="protein sequence ID" value="SEM26544.1"/>
    <property type="molecule type" value="Genomic_DNA"/>
</dbReference>
<dbReference type="AlphaFoldDB" id="A0A1H7WZ32"/>
<dbReference type="InterPro" id="IPR052048">
    <property type="entry name" value="ST_Response_Regulator"/>
</dbReference>
<gene>
    <name evidence="3" type="ORF">SAMN04489760_108102</name>
</gene>
<feature type="modified residue" description="4-aspartylphosphate" evidence="1">
    <location>
        <position position="56"/>
    </location>
</feature>
<keyword evidence="1" id="KW-0597">Phosphoprotein</keyword>
<dbReference type="STRING" id="43775.SAMN04489760_108102"/>
<dbReference type="SUPFAM" id="SSF52172">
    <property type="entry name" value="CheY-like"/>
    <property type="match status" value="1"/>
</dbReference>
<reference evidence="3 4" key="1">
    <citation type="submission" date="2016-10" db="EMBL/GenBank/DDBJ databases">
        <authorList>
            <person name="de Groot N.N."/>
        </authorList>
    </citation>
    <scope>NUCLEOTIDE SEQUENCE [LARGE SCALE GENOMIC DNA]</scope>
    <source>
        <strain evidence="3 4">DSM 8423</strain>
    </source>
</reference>
<dbReference type="OrthoDB" id="9786548at2"/>
<protein>
    <submittedName>
        <fullName evidence="3">Two-component system, chemotaxis family, response regulator CheY</fullName>
    </submittedName>
</protein>
<dbReference type="Pfam" id="PF00072">
    <property type="entry name" value="Response_reg"/>
    <property type="match status" value="1"/>
</dbReference>
<dbReference type="PANTHER" id="PTHR43228">
    <property type="entry name" value="TWO-COMPONENT RESPONSE REGULATOR"/>
    <property type="match status" value="1"/>
</dbReference>
<dbReference type="InterPro" id="IPR011006">
    <property type="entry name" value="CheY-like_superfamily"/>
</dbReference>
<evidence type="ECO:0000313" key="3">
    <source>
        <dbReference type="EMBL" id="SEM26544.1"/>
    </source>
</evidence>
<feature type="domain" description="Response regulatory" evidence="2">
    <location>
        <begin position="6"/>
        <end position="123"/>
    </location>
</feature>
<dbReference type="PANTHER" id="PTHR43228:SF1">
    <property type="entry name" value="TWO-COMPONENT RESPONSE REGULATOR ARR22"/>
    <property type="match status" value="1"/>
</dbReference>
<name>A0A1H7WZ32_9BACT</name>
<evidence type="ECO:0000313" key="4">
    <source>
        <dbReference type="Proteomes" id="UP000198744"/>
    </source>
</evidence>
<keyword evidence="4" id="KW-1185">Reference proteome</keyword>
<dbReference type="GO" id="GO:0000160">
    <property type="term" value="P:phosphorelay signal transduction system"/>
    <property type="evidence" value="ECO:0007669"/>
    <property type="project" value="InterPro"/>
</dbReference>
<proteinExistence type="predicted"/>
<dbReference type="InterPro" id="IPR001789">
    <property type="entry name" value="Sig_transdc_resp-reg_receiver"/>
</dbReference>
<sequence>MDKNIKILIVDDFTTMRKVIRNLLKSVGYENIIEAEDGAIAFRTLKNNEVDFIISDWNMPNMSGLELLKAVRADNELSKTPFLMVTAEALQDNVIAAVKAGVSNYIVKPFTAEVLNSKIEKILENL</sequence>
<evidence type="ECO:0000256" key="1">
    <source>
        <dbReference type="PROSITE-ProRule" id="PRU00169"/>
    </source>
</evidence>